<reference evidence="2" key="1">
    <citation type="journal article" date="2017" name="Genome Biol.">
        <title>Comparative genomics reveals high biological diversity and specific adaptations in the industrially and medically important fungal genus Aspergillus.</title>
        <authorList>
            <person name="de Vries R.P."/>
            <person name="Riley R."/>
            <person name="Wiebenga A."/>
            <person name="Aguilar-Osorio G."/>
            <person name="Amillis S."/>
            <person name="Uchima C.A."/>
            <person name="Anderluh G."/>
            <person name="Asadollahi M."/>
            <person name="Askin M."/>
            <person name="Barry K."/>
            <person name="Battaglia E."/>
            <person name="Bayram O."/>
            <person name="Benocci T."/>
            <person name="Braus-Stromeyer S.A."/>
            <person name="Caldana C."/>
            <person name="Canovas D."/>
            <person name="Cerqueira G.C."/>
            <person name="Chen F."/>
            <person name="Chen W."/>
            <person name="Choi C."/>
            <person name="Clum A."/>
            <person name="Dos Santos R.A."/>
            <person name="Damasio A.R."/>
            <person name="Diallinas G."/>
            <person name="Emri T."/>
            <person name="Fekete E."/>
            <person name="Flipphi M."/>
            <person name="Freyberg S."/>
            <person name="Gallo A."/>
            <person name="Gournas C."/>
            <person name="Habgood R."/>
            <person name="Hainaut M."/>
            <person name="Harispe M.L."/>
            <person name="Henrissat B."/>
            <person name="Hilden K.S."/>
            <person name="Hope R."/>
            <person name="Hossain A."/>
            <person name="Karabika E."/>
            <person name="Karaffa L."/>
            <person name="Karanyi Z."/>
            <person name="Krasevec N."/>
            <person name="Kuo A."/>
            <person name="Kusch H."/>
            <person name="LaButti K."/>
            <person name="Lagendijk E.L."/>
            <person name="Lapidus A."/>
            <person name="Levasseur A."/>
            <person name="Lindquist E."/>
            <person name="Lipzen A."/>
            <person name="Logrieco A.F."/>
            <person name="MacCabe A."/>
            <person name="Maekelae M.R."/>
            <person name="Malavazi I."/>
            <person name="Melin P."/>
            <person name="Meyer V."/>
            <person name="Mielnichuk N."/>
            <person name="Miskei M."/>
            <person name="Molnar A.P."/>
            <person name="Mule G."/>
            <person name="Ngan C.Y."/>
            <person name="Orejas M."/>
            <person name="Orosz E."/>
            <person name="Ouedraogo J.P."/>
            <person name="Overkamp K.M."/>
            <person name="Park H.-S."/>
            <person name="Perrone G."/>
            <person name="Piumi F."/>
            <person name="Punt P.J."/>
            <person name="Ram A.F."/>
            <person name="Ramon A."/>
            <person name="Rauscher S."/>
            <person name="Record E."/>
            <person name="Riano-Pachon D.M."/>
            <person name="Robert V."/>
            <person name="Roehrig J."/>
            <person name="Ruller R."/>
            <person name="Salamov A."/>
            <person name="Salih N.S."/>
            <person name="Samson R.A."/>
            <person name="Sandor E."/>
            <person name="Sanguinetti M."/>
            <person name="Schuetze T."/>
            <person name="Sepcic K."/>
            <person name="Shelest E."/>
            <person name="Sherlock G."/>
            <person name="Sophianopoulou V."/>
            <person name="Squina F.M."/>
            <person name="Sun H."/>
            <person name="Susca A."/>
            <person name="Todd R.B."/>
            <person name="Tsang A."/>
            <person name="Unkles S.E."/>
            <person name="van de Wiele N."/>
            <person name="van Rossen-Uffink D."/>
            <person name="Oliveira J.V."/>
            <person name="Vesth T.C."/>
            <person name="Visser J."/>
            <person name="Yu J.-H."/>
            <person name="Zhou M."/>
            <person name="Andersen M.R."/>
            <person name="Archer D.B."/>
            <person name="Baker S.E."/>
            <person name="Benoit I."/>
            <person name="Brakhage A.A."/>
            <person name="Braus G.H."/>
            <person name="Fischer R."/>
            <person name="Frisvad J.C."/>
            <person name="Goldman G.H."/>
            <person name="Houbraken J."/>
            <person name="Oakley B."/>
            <person name="Pocsi I."/>
            <person name="Scazzocchio C."/>
            <person name="Seiboth B."/>
            <person name="vanKuyk P.A."/>
            <person name="Wortman J."/>
            <person name="Dyer P.S."/>
            <person name="Grigoriev I.V."/>
        </authorList>
    </citation>
    <scope>NUCLEOTIDE SEQUENCE [LARGE SCALE GENOMIC DNA]</scope>
    <source>
        <strain evidence="2">CBS 593.65</strain>
    </source>
</reference>
<dbReference type="OrthoDB" id="10363139at2759"/>
<dbReference type="GeneID" id="63761457"/>
<dbReference type="Proteomes" id="UP000184356">
    <property type="component" value="Unassembled WGS sequence"/>
</dbReference>
<dbReference type="RefSeq" id="XP_040697557.1">
    <property type="nucleotide sequence ID" value="XM_040845384.1"/>
</dbReference>
<evidence type="ECO:0000313" key="1">
    <source>
        <dbReference type="EMBL" id="OJJ53751.1"/>
    </source>
</evidence>
<evidence type="ECO:0000313" key="2">
    <source>
        <dbReference type="Proteomes" id="UP000184356"/>
    </source>
</evidence>
<dbReference type="VEuPathDB" id="FungiDB:ASPSYDRAFT_35992"/>
<proteinExistence type="predicted"/>
<keyword evidence="2" id="KW-1185">Reference proteome</keyword>
<gene>
    <name evidence="1" type="ORF">ASPSYDRAFT_35992</name>
</gene>
<accession>A0A1L9T324</accession>
<name>A0A1L9T324_9EURO</name>
<dbReference type="AlphaFoldDB" id="A0A1L9T324"/>
<protein>
    <submittedName>
        <fullName evidence="1">Uncharacterized protein</fullName>
    </submittedName>
</protein>
<sequence>MTVPPGLASFSLTCPELATLNTKLDSLIRYTFPAEVPGDKAYAVQGFTHSYKFLINSMHHSDCVAEAEKGMAEMESVPMHMPVSMSAKEREDVESYILQHLHGMSVKRQVDQTTTIICLVIDALLEGTGSGSSAATTAASSASTLVARQDTGIVQQLLTLLGQILDVVLGCDESGSE</sequence>
<organism evidence="1 2">
    <name type="scientific">Aspergillus sydowii CBS 593.65</name>
    <dbReference type="NCBI Taxonomy" id="1036612"/>
    <lineage>
        <taxon>Eukaryota</taxon>
        <taxon>Fungi</taxon>
        <taxon>Dikarya</taxon>
        <taxon>Ascomycota</taxon>
        <taxon>Pezizomycotina</taxon>
        <taxon>Eurotiomycetes</taxon>
        <taxon>Eurotiomycetidae</taxon>
        <taxon>Eurotiales</taxon>
        <taxon>Aspergillaceae</taxon>
        <taxon>Aspergillus</taxon>
        <taxon>Aspergillus subgen. Nidulantes</taxon>
    </lineage>
</organism>
<dbReference type="EMBL" id="KV878596">
    <property type="protein sequence ID" value="OJJ53751.1"/>
    <property type="molecule type" value="Genomic_DNA"/>
</dbReference>